<dbReference type="eggNOG" id="COG5430">
    <property type="taxonomic scope" value="Bacteria"/>
</dbReference>
<dbReference type="RefSeq" id="WP_013576915.1">
    <property type="nucleotide sequence ID" value="NC_015061.1"/>
</dbReference>
<dbReference type="PANTHER" id="PTHR37089:SF4">
    <property type="entry name" value="EXPORTED PROTEIN"/>
    <property type="match status" value="1"/>
</dbReference>
<evidence type="ECO:0000313" key="5">
    <source>
        <dbReference type="Proteomes" id="UP000007257"/>
    </source>
</evidence>
<dbReference type="HOGENOM" id="CLU_103262_1_0_6"/>
<keyword evidence="6" id="KW-1185">Reference proteome</keyword>
<reference evidence="4 6" key="3">
    <citation type="submission" date="2024-09" db="EMBL/GenBank/DDBJ databases">
        <title>Genomes of Rahnella.</title>
        <authorList>
            <person name="Mnguni F.C."/>
            <person name="Shin G.Y."/>
            <person name="Coutinho T."/>
        </authorList>
    </citation>
    <scope>NUCLEOTIDE SEQUENCE [LARGE SCALE GENOMIC DNA]</scope>
    <source>
        <strain evidence="4 6">20WA0057</strain>
    </source>
</reference>
<feature type="chain" id="PRO_5002609016" evidence="1">
    <location>
        <begin position="27"/>
        <end position="172"/>
    </location>
</feature>
<gene>
    <name evidence="3" type="ordered locus">Rahaq_3634</name>
    <name evidence="4" type="ORF">ACFPK4_08090</name>
</gene>
<evidence type="ECO:0000313" key="4">
    <source>
        <dbReference type="EMBL" id="MFD3223492.1"/>
    </source>
</evidence>
<dbReference type="AlphaFoldDB" id="A0A0H3FDA6"/>
<proteinExistence type="predicted"/>
<reference evidence="3 5" key="2">
    <citation type="journal article" date="2012" name="J. Bacteriol.">
        <title>Complete Genome Sequence of Rahnella sp. Strain Y9602, a Gammaproteobacterium Isolate from Metal- and Radionuclide-Contaminated Soil.</title>
        <authorList>
            <person name="Martinez R.J."/>
            <person name="Bruce D."/>
            <person name="Detter C."/>
            <person name="Goodwin L.A."/>
            <person name="Han J."/>
            <person name="Han C.S."/>
            <person name="Held B."/>
            <person name="Land M.L."/>
            <person name="Mikhailova N."/>
            <person name="Nolan M."/>
            <person name="Pennacchio L."/>
            <person name="Pitluck S."/>
            <person name="Tapia R."/>
            <person name="Woyke T."/>
            <person name="Sobecky P.A."/>
        </authorList>
    </citation>
    <scope>NUCLEOTIDE SEQUENCE [LARGE SCALE GENOMIC DNA]</scope>
    <source>
        <strain evidence="3 5">Y9602</strain>
    </source>
</reference>
<keyword evidence="1" id="KW-0732">Signal</keyword>
<dbReference type="EMBL" id="JBHUCJ010000013">
    <property type="protein sequence ID" value="MFD3223492.1"/>
    <property type="molecule type" value="Genomic_DNA"/>
</dbReference>
<keyword evidence="3" id="KW-0167">Capsid protein</keyword>
<evidence type="ECO:0000256" key="1">
    <source>
        <dbReference type="SAM" id="SignalP"/>
    </source>
</evidence>
<dbReference type="KEGG" id="rah:Rahaq_3634"/>
<dbReference type="PANTHER" id="PTHR37089">
    <property type="entry name" value="PROTEIN U-RELATED"/>
    <property type="match status" value="1"/>
</dbReference>
<evidence type="ECO:0000259" key="2">
    <source>
        <dbReference type="Pfam" id="PF05229"/>
    </source>
</evidence>
<dbReference type="Pfam" id="PF05229">
    <property type="entry name" value="SCPU"/>
    <property type="match status" value="1"/>
</dbReference>
<accession>A0A0H3FDA6</accession>
<keyword evidence="3" id="KW-0946">Virion</keyword>
<dbReference type="Proteomes" id="UP000007257">
    <property type="component" value="Chromosome"/>
</dbReference>
<feature type="domain" description="Spore coat protein U/FanG" evidence="2">
    <location>
        <begin position="27"/>
        <end position="169"/>
    </location>
</feature>
<evidence type="ECO:0000313" key="6">
    <source>
        <dbReference type="Proteomes" id="UP001598201"/>
    </source>
</evidence>
<sequence precursor="true">MDIKVLRLLPATLLVSVQLHIPLSQAATIGISATLLPACEAGTTTSGSTRFGTLNFGNYASLSSAVNATSTQLAGSIRVKCVSGLTYKIVMDGGSSGVVTARRMVNTTNSAETLQYNLYTSAARTTVWDNTTGVSGTGNGADQWSTVYGRVPAQTTPAAGVYQDTVNVTVSW</sequence>
<organism evidence="3 5">
    <name type="scientific">Rahnella sp. (strain Y9602)</name>
    <dbReference type="NCBI Taxonomy" id="2703885"/>
    <lineage>
        <taxon>Bacteria</taxon>
        <taxon>Pseudomonadati</taxon>
        <taxon>Pseudomonadota</taxon>
        <taxon>Gammaproteobacteria</taxon>
        <taxon>Enterobacterales</taxon>
        <taxon>Yersiniaceae</taxon>
        <taxon>Rahnella</taxon>
    </lineage>
</organism>
<dbReference type="SMART" id="SM00972">
    <property type="entry name" value="SCPU"/>
    <property type="match status" value="1"/>
</dbReference>
<evidence type="ECO:0000313" key="3">
    <source>
        <dbReference type="EMBL" id="ADW75224.1"/>
    </source>
</evidence>
<name>A0A0H3FDA6_RAHSY</name>
<dbReference type="EMBL" id="CP002505">
    <property type="protein sequence ID" value="ADW75224.1"/>
    <property type="molecule type" value="Genomic_DNA"/>
</dbReference>
<feature type="signal peptide" evidence="1">
    <location>
        <begin position="1"/>
        <end position="26"/>
    </location>
</feature>
<dbReference type="InterPro" id="IPR053167">
    <property type="entry name" value="Spore_coat_component"/>
</dbReference>
<dbReference type="OrthoDB" id="6505076at2"/>
<reference evidence="5" key="1">
    <citation type="submission" date="2011-01" db="EMBL/GenBank/DDBJ databases">
        <title>Complete sequence of chromosome of Rahnella sp. Y9602.</title>
        <authorList>
            <consortium name="US DOE Joint Genome Institute"/>
            <person name="Lucas S."/>
            <person name="Copeland A."/>
            <person name="Lapidus A."/>
            <person name="Cheng J.-F."/>
            <person name="Goodwin L."/>
            <person name="Pitluck S."/>
            <person name="Lu M."/>
            <person name="Detter J.C."/>
            <person name="Han C."/>
            <person name="Tapia R."/>
            <person name="Land M."/>
            <person name="Hauser L."/>
            <person name="Kyrpides N."/>
            <person name="Ivanova N."/>
            <person name="Ovchinnikova G."/>
            <person name="Pagani I."/>
            <person name="Sobecky P.A."/>
            <person name="Martinez R.J."/>
            <person name="Woyke T."/>
        </authorList>
    </citation>
    <scope>NUCLEOTIDE SEQUENCE [LARGE SCALE GENOMIC DNA]</scope>
    <source>
        <strain evidence="5">Y9602</strain>
    </source>
</reference>
<dbReference type="InterPro" id="IPR007893">
    <property type="entry name" value="Spore_coat_U/FanG"/>
</dbReference>
<protein>
    <submittedName>
        <fullName evidence="4">Spore coat U domain-containing protein</fullName>
    </submittedName>
    <submittedName>
        <fullName evidence="3">Spore coat protein U</fullName>
    </submittedName>
</protein>
<dbReference type="Proteomes" id="UP001598201">
    <property type="component" value="Unassembled WGS sequence"/>
</dbReference>